<dbReference type="InterPro" id="IPR015421">
    <property type="entry name" value="PyrdxlP-dep_Trfase_major"/>
</dbReference>
<dbReference type="Gene3D" id="3.90.1150.10">
    <property type="entry name" value="Aspartate Aminotransferase, domain 1"/>
    <property type="match status" value="1"/>
</dbReference>
<dbReference type="InterPro" id="IPR000524">
    <property type="entry name" value="Tscrpt_reg_HTH_GntR"/>
</dbReference>
<dbReference type="InterPro" id="IPR015422">
    <property type="entry name" value="PyrdxlP-dep_Trfase_small"/>
</dbReference>
<organism evidence="8 9">
    <name type="scientific">Vagococcus humatus</name>
    <dbReference type="NCBI Taxonomy" id="1889241"/>
    <lineage>
        <taxon>Bacteria</taxon>
        <taxon>Bacillati</taxon>
        <taxon>Bacillota</taxon>
        <taxon>Bacilli</taxon>
        <taxon>Lactobacillales</taxon>
        <taxon>Enterococcaceae</taxon>
        <taxon>Vagococcus</taxon>
    </lineage>
</organism>
<dbReference type="PRINTS" id="PR00035">
    <property type="entry name" value="HTHGNTR"/>
</dbReference>
<evidence type="ECO:0000259" key="7">
    <source>
        <dbReference type="PROSITE" id="PS50949"/>
    </source>
</evidence>
<keyword evidence="8" id="KW-0808">Transferase</keyword>
<keyword evidence="6" id="KW-0804">Transcription</keyword>
<keyword evidence="5" id="KW-0238">DNA-binding</keyword>
<dbReference type="Pfam" id="PF00155">
    <property type="entry name" value="Aminotran_1_2"/>
    <property type="match status" value="1"/>
</dbReference>
<gene>
    <name evidence="8" type="ORF">C7P63_00100</name>
</gene>
<comment type="similarity">
    <text evidence="1">In the C-terminal section; belongs to the class-I pyridoxal-phosphate-dependent aminotransferase family.</text>
</comment>
<dbReference type="Pfam" id="PF00392">
    <property type="entry name" value="GntR"/>
    <property type="match status" value="1"/>
</dbReference>
<dbReference type="CDD" id="cd07377">
    <property type="entry name" value="WHTH_GntR"/>
    <property type="match status" value="1"/>
</dbReference>
<dbReference type="RefSeq" id="WP_125942132.1">
    <property type="nucleotide sequence ID" value="NZ_PXZH01000001.1"/>
</dbReference>
<keyword evidence="9" id="KW-1185">Reference proteome</keyword>
<keyword evidence="3" id="KW-0663">Pyridoxal phosphate</keyword>
<dbReference type="GO" id="GO:0003677">
    <property type="term" value="F:DNA binding"/>
    <property type="evidence" value="ECO:0007669"/>
    <property type="project" value="UniProtKB-KW"/>
</dbReference>
<dbReference type="AlphaFoldDB" id="A0A3S0A5L5"/>
<name>A0A3S0A5L5_9ENTE</name>
<sequence length="477" mass="54584">MWQLDRTTTEPLYQQIIQLVLTNIQTGKLLPGDLLPPERKLAELLEVNRSTVVRALDELTSKGVLIRKQGSGTRVNPEKWGRYTGFTANWKEYLTQGAFNQEEPYLTKIKQVPKSETVDNLATGDLPLSLIPSIDLPNITWKEFIQEEEQEDILGYLPLREKVAAFLTEENQLTLPASQLLLTSGAQQALFLLIQVLLAPGDAVAIEQPSFFYALPIFQAAGIRVYGVPVSETGMDLDQLEDLIVRKKIKMMFTNPNFQNPTGYLLGLSYRKKLLNVCRSYQIPVVEDDVFGQLYIEKKDRPTQLKQLDFDNVIYIGSLSKILGSTTKIGWISAPVQVLEQLTKARQAMDFSMSIFPQVLAYDALKGLMKHGQLEDLRAQLVKKQQQFIQQLEKECPTAFTYFIPKGGYYLWLTYPHKRLTKKDYDLFIHQELLVMPSFLFGADSQSFRVNYANLEDQHLPRIMAKLKKILKIWEDK</sequence>
<evidence type="ECO:0000256" key="1">
    <source>
        <dbReference type="ARBA" id="ARBA00005384"/>
    </source>
</evidence>
<evidence type="ECO:0000256" key="6">
    <source>
        <dbReference type="ARBA" id="ARBA00023163"/>
    </source>
</evidence>
<dbReference type="InterPro" id="IPR036390">
    <property type="entry name" value="WH_DNA-bd_sf"/>
</dbReference>
<dbReference type="GO" id="GO:0030170">
    <property type="term" value="F:pyridoxal phosphate binding"/>
    <property type="evidence" value="ECO:0007669"/>
    <property type="project" value="InterPro"/>
</dbReference>
<evidence type="ECO:0000313" key="8">
    <source>
        <dbReference type="EMBL" id="RST89522.1"/>
    </source>
</evidence>
<dbReference type="GO" id="GO:0008483">
    <property type="term" value="F:transaminase activity"/>
    <property type="evidence" value="ECO:0007669"/>
    <property type="project" value="UniProtKB-KW"/>
</dbReference>
<evidence type="ECO:0000256" key="3">
    <source>
        <dbReference type="ARBA" id="ARBA00022898"/>
    </source>
</evidence>
<reference evidence="8 9" key="1">
    <citation type="submission" date="2018-03" db="EMBL/GenBank/DDBJ databases">
        <authorList>
            <person name="Gulvik C.A."/>
        </authorList>
    </citation>
    <scope>NUCLEOTIDE SEQUENCE [LARGE SCALE GENOMIC DNA]</scope>
    <source>
        <strain evidence="8 9">JCM 31581</strain>
    </source>
</reference>
<accession>A0A3S0A5L5</accession>
<dbReference type="SMART" id="SM00345">
    <property type="entry name" value="HTH_GNTR"/>
    <property type="match status" value="1"/>
</dbReference>
<evidence type="ECO:0000256" key="2">
    <source>
        <dbReference type="ARBA" id="ARBA00022576"/>
    </source>
</evidence>
<dbReference type="Proteomes" id="UP000277864">
    <property type="component" value="Unassembled WGS sequence"/>
</dbReference>
<evidence type="ECO:0000256" key="4">
    <source>
        <dbReference type="ARBA" id="ARBA00023015"/>
    </source>
</evidence>
<dbReference type="OrthoDB" id="9802328at2"/>
<dbReference type="InterPro" id="IPR036388">
    <property type="entry name" value="WH-like_DNA-bd_sf"/>
</dbReference>
<keyword evidence="2 8" id="KW-0032">Aminotransferase</keyword>
<dbReference type="SUPFAM" id="SSF46785">
    <property type="entry name" value="Winged helix' DNA-binding domain"/>
    <property type="match status" value="1"/>
</dbReference>
<keyword evidence="4" id="KW-0805">Transcription regulation</keyword>
<proteinExistence type="inferred from homology"/>
<dbReference type="InterPro" id="IPR051446">
    <property type="entry name" value="HTH_trans_reg/aminotransferase"/>
</dbReference>
<protein>
    <submittedName>
        <fullName evidence="8">PLP-dependent aminotransferase family protein</fullName>
    </submittedName>
</protein>
<feature type="domain" description="HTH gntR-type" evidence="7">
    <location>
        <begin position="10"/>
        <end position="78"/>
    </location>
</feature>
<dbReference type="GO" id="GO:0003700">
    <property type="term" value="F:DNA-binding transcription factor activity"/>
    <property type="evidence" value="ECO:0007669"/>
    <property type="project" value="InterPro"/>
</dbReference>
<dbReference type="PANTHER" id="PTHR46577:SF2">
    <property type="entry name" value="TRANSCRIPTIONAL REGULATORY PROTEIN"/>
    <property type="match status" value="1"/>
</dbReference>
<evidence type="ECO:0000313" key="9">
    <source>
        <dbReference type="Proteomes" id="UP000277864"/>
    </source>
</evidence>
<comment type="caution">
    <text evidence="8">The sequence shown here is derived from an EMBL/GenBank/DDBJ whole genome shotgun (WGS) entry which is preliminary data.</text>
</comment>
<dbReference type="CDD" id="cd00609">
    <property type="entry name" value="AAT_like"/>
    <property type="match status" value="1"/>
</dbReference>
<dbReference type="PROSITE" id="PS50949">
    <property type="entry name" value="HTH_GNTR"/>
    <property type="match status" value="1"/>
</dbReference>
<dbReference type="InterPro" id="IPR004839">
    <property type="entry name" value="Aminotransferase_I/II_large"/>
</dbReference>
<evidence type="ECO:0000256" key="5">
    <source>
        <dbReference type="ARBA" id="ARBA00023125"/>
    </source>
</evidence>
<dbReference type="PANTHER" id="PTHR46577">
    <property type="entry name" value="HTH-TYPE TRANSCRIPTIONAL REGULATORY PROTEIN GABR"/>
    <property type="match status" value="1"/>
</dbReference>
<dbReference type="Gene3D" id="1.10.10.10">
    <property type="entry name" value="Winged helix-like DNA-binding domain superfamily/Winged helix DNA-binding domain"/>
    <property type="match status" value="1"/>
</dbReference>
<dbReference type="SUPFAM" id="SSF53383">
    <property type="entry name" value="PLP-dependent transferases"/>
    <property type="match status" value="1"/>
</dbReference>
<dbReference type="EMBL" id="PXZH01000001">
    <property type="protein sequence ID" value="RST89522.1"/>
    <property type="molecule type" value="Genomic_DNA"/>
</dbReference>
<dbReference type="Gene3D" id="3.40.640.10">
    <property type="entry name" value="Type I PLP-dependent aspartate aminotransferase-like (Major domain)"/>
    <property type="match status" value="1"/>
</dbReference>
<dbReference type="InterPro" id="IPR015424">
    <property type="entry name" value="PyrdxlP-dep_Trfase"/>
</dbReference>